<dbReference type="GO" id="GO:0015074">
    <property type="term" value="P:DNA integration"/>
    <property type="evidence" value="ECO:0007669"/>
    <property type="project" value="InterPro"/>
</dbReference>
<organism evidence="3">
    <name type="scientific">marine sediment metagenome</name>
    <dbReference type="NCBI Taxonomy" id="412755"/>
    <lineage>
        <taxon>unclassified sequences</taxon>
        <taxon>metagenomes</taxon>
        <taxon>ecological metagenomes</taxon>
    </lineage>
</organism>
<protein>
    <recommendedName>
        <fullName evidence="2">Core-binding (CB) domain-containing protein</fullName>
    </recommendedName>
</protein>
<gene>
    <name evidence="3" type="ORF">S06H3_41265</name>
</gene>
<dbReference type="InterPro" id="IPR044068">
    <property type="entry name" value="CB"/>
</dbReference>
<dbReference type="EMBL" id="BARV01025407">
    <property type="protein sequence ID" value="GAI44068.1"/>
    <property type="molecule type" value="Genomic_DNA"/>
</dbReference>
<dbReference type="AlphaFoldDB" id="X1NKE9"/>
<dbReference type="InterPro" id="IPR010998">
    <property type="entry name" value="Integrase_recombinase_N"/>
</dbReference>
<evidence type="ECO:0000256" key="1">
    <source>
        <dbReference type="ARBA" id="ARBA00023125"/>
    </source>
</evidence>
<dbReference type="PROSITE" id="PS51900">
    <property type="entry name" value="CB"/>
    <property type="match status" value="1"/>
</dbReference>
<keyword evidence="1" id="KW-0238">DNA-binding</keyword>
<feature type="non-terminal residue" evidence="3">
    <location>
        <position position="174"/>
    </location>
</feature>
<dbReference type="GO" id="GO:0003677">
    <property type="term" value="F:DNA binding"/>
    <property type="evidence" value="ECO:0007669"/>
    <property type="project" value="UniProtKB-KW"/>
</dbReference>
<dbReference type="Gene3D" id="1.10.150.130">
    <property type="match status" value="1"/>
</dbReference>
<sequence>MDNVNGLGEASALTIPLKDLIGEFTEFLKVDKQYAERTVDTHLKMITKFMEYVRGDPRALGKAGVRAYLRWLKENSPGNYKNSLSALKVFYRDFLDREDVVKSFKFPPSSQKIIQIPPLEDLRTFYGELKQPMARAMFLLFATAGLRRNELLGLKRETHTNNITTPKTNQQNPC</sequence>
<evidence type="ECO:0000259" key="2">
    <source>
        <dbReference type="PROSITE" id="PS51900"/>
    </source>
</evidence>
<dbReference type="SUPFAM" id="SSF56349">
    <property type="entry name" value="DNA breaking-rejoining enzymes"/>
    <property type="match status" value="1"/>
</dbReference>
<reference evidence="3" key="1">
    <citation type="journal article" date="2014" name="Front. Microbiol.">
        <title>High frequency of phylogenetically diverse reductive dehalogenase-homologous genes in deep subseafloor sedimentary metagenomes.</title>
        <authorList>
            <person name="Kawai M."/>
            <person name="Futagami T."/>
            <person name="Toyoda A."/>
            <person name="Takaki Y."/>
            <person name="Nishi S."/>
            <person name="Hori S."/>
            <person name="Arai W."/>
            <person name="Tsubouchi T."/>
            <person name="Morono Y."/>
            <person name="Uchiyama I."/>
            <person name="Ito T."/>
            <person name="Fujiyama A."/>
            <person name="Inagaki F."/>
            <person name="Takami H."/>
        </authorList>
    </citation>
    <scope>NUCLEOTIDE SEQUENCE</scope>
    <source>
        <strain evidence="3">Expedition CK06-06</strain>
    </source>
</reference>
<evidence type="ECO:0000313" key="3">
    <source>
        <dbReference type="EMBL" id="GAI44068.1"/>
    </source>
</evidence>
<comment type="caution">
    <text evidence="3">The sequence shown here is derived from an EMBL/GenBank/DDBJ whole genome shotgun (WGS) entry which is preliminary data.</text>
</comment>
<name>X1NKE9_9ZZZZ</name>
<dbReference type="Pfam" id="PF13495">
    <property type="entry name" value="Phage_int_SAM_4"/>
    <property type="match status" value="1"/>
</dbReference>
<proteinExistence type="predicted"/>
<dbReference type="InterPro" id="IPR011010">
    <property type="entry name" value="DNA_brk_join_enz"/>
</dbReference>
<feature type="domain" description="Core-binding (CB)" evidence="2">
    <location>
        <begin position="15"/>
        <end position="95"/>
    </location>
</feature>
<dbReference type="InterPro" id="IPR004107">
    <property type="entry name" value="Integrase_SAM-like_N"/>
</dbReference>
<accession>X1NKE9</accession>